<evidence type="ECO:0000256" key="8">
    <source>
        <dbReference type="PROSITE-ProRule" id="PRU10040"/>
    </source>
</evidence>
<dbReference type="InterPro" id="IPR011050">
    <property type="entry name" value="Pectin_lyase_fold/virulence"/>
</dbReference>
<name>A0A0B2SEU6_GLYSO</name>
<evidence type="ECO:0000256" key="5">
    <source>
        <dbReference type="ARBA" id="ARBA00022512"/>
    </source>
</evidence>
<dbReference type="EC" id="3.1.1.11" evidence="9"/>
<proteinExistence type="inferred from homology"/>
<evidence type="ECO:0000256" key="4">
    <source>
        <dbReference type="ARBA" id="ARBA00007786"/>
    </source>
</evidence>
<dbReference type="FunFam" id="1.20.140.40:FF:000020">
    <property type="entry name" value="Pectinesterase"/>
    <property type="match status" value="1"/>
</dbReference>
<dbReference type="AlphaFoldDB" id="A0A0B2SEU6"/>
<comment type="similarity">
    <text evidence="3">In the N-terminal section; belongs to the PMEI family.</text>
</comment>
<dbReference type="SUPFAM" id="SSF101148">
    <property type="entry name" value="Plant invertase/pectin methylesterase inhibitor"/>
    <property type="match status" value="1"/>
</dbReference>
<keyword evidence="6 9" id="KW-0378">Hydrolase</keyword>
<dbReference type="Pfam" id="PF04043">
    <property type="entry name" value="PMEI"/>
    <property type="match status" value="1"/>
</dbReference>
<gene>
    <name evidence="11" type="ORF">glysoja_047646</name>
</gene>
<dbReference type="InterPro" id="IPR006501">
    <property type="entry name" value="Pectinesterase_inhib_dom"/>
</dbReference>
<dbReference type="GO" id="GO:0004857">
    <property type="term" value="F:enzyme inhibitor activity"/>
    <property type="evidence" value="ECO:0007669"/>
    <property type="project" value="InterPro"/>
</dbReference>
<evidence type="ECO:0000256" key="6">
    <source>
        <dbReference type="ARBA" id="ARBA00022801"/>
    </source>
</evidence>
<dbReference type="CDD" id="cd15799">
    <property type="entry name" value="PMEI-like_4"/>
    <property type="match status" value="1"/>
</dbReference>
<sequence>MAVFSTKQLSTSTLTTTFIIFFVRSEFTGHGSLRVSPSEFIGSVTTVGDVLQNVTSILKSELRSVKNDFHLPDAAVSTCLDLLDLSADELSWSISAVQSSQGNDNSTGNLSSDLRTWLSAVLANTDTCMDGFEGTNGNVKGLISTVIDQAKWLLQKLLTLVKPYVNDFSSRNSRVKFPSWIEAEDKMLLQTNGVPADTVVAADGTGNFTKVMDAVQAAPVYSMRRFVIHIKKGVYEENVVINKKKWNLVVIGEGMDATVISGNLSRSENLTTFKTATFAVNGRGFIAKGITFRNTAGPQRNQSVALRSDSDLSVFYRCGIFGYQDSLYAHSLRQFYRECRISGTVDFIFGHANAVFQNCTILAKKGLESQKNTITAQGEMYPNRSSGFSIQFCNISADYDLPYLNTTSTYLGRPWKPYSRTIFMQSYISDVLSPEGWLEWNGTLYLDTLLYAEYKNYGPGARLDNRVKWPGYHVMNDSREAYNFTVANLILGELWLPSTGVTFTPGL</sequence>
<dbReference type="GO" id="GO:0045490">
    <property type="term" value="P:pectin catabolic process"/>
    <property type="evidence" value="ECO:0007669"/>
    <property type="project" value="UniProtKB-UniRule"/>
</dbReference>
<feature type="active site" evidence="8">
    <location>
        <position position="346"/>
    </location>
</feature>
<dbReference type="EMBL" id="KN644054">
    <property type="protein sequence ID" value="KHN42842.1"/>
    <property type="molecule type" value="Genomic_DNA"/>
</dbReference>
<evidence type="ECO:0000256" key="3">
    <source>
        <dbReference type="ARBA" id="ARBA00006027"/>
    </source>
</evidence>
<comment type="subcellular location">
    <subcellularLocation>
        <location evidence="1">Secreted</location>
        <location evidence="1">Cell wall</location>
    </subcellularLocation>
</comment>
<organism evidence="11">
    <name type="scientific">Glycine soja</name>
    <name type="common">Wild soybean</name>
    <dbReference type="NCBI Taxonomy" id="3848"/>
    <lineage>
        <taxon>Eukaryota</taxon>
        <taxon>Viridiplantae</taxon>
        <taxon>Streptophyta</taxon>
        <taxon>Embryophyta</taxon>
        <taxon>Tracheophyta</taxon>
        <taxon>Spermatophyta</taxon>
        <taxon>Magnoliopsida</taxon>
        <taxon>eudicotyledons</taxon>
        <taxon>Gunneridae</taxon>
        <taxon>Pentapetalae</taxon>
        <taxon>rosids</taxon>
        <taxon>fabids</taxon>
        <taxon>Fabales</taxon>
        <taxon>Fabaceae</taxon>
        <taxon>Papilionoideae</taxon>
        <taxon>50 kb inversion clade</taxon>
        <taxon>NPAAA clade</taxon>
        <taxon>indigoferoid/millettioid clade</taxon>
        <taxon>Phaseoleae</taxon>
        <taxon>Glycine</taxon>
        <taxon>Glycine subgen. Soja</taxon>
    </lineage>
</organism>
<comment type="catalytic activity">
    <reaction evidence="9">
        <text>[(1-&gt;4)-alpha-D-galacturonosyl methyl ester](n) + n H2O = [(1-&gt;4)-alpha-D-galacturonosyl](n) + n methanol + n H(+)</text>
        <dbReference type="Rhea" id="RHEA:22380"/>
        <dbReference type="Rhea" id="RHEA-COMP:14570"/>
        <dbReference type="Rhea" id="RHEA-COMP:14573"/>
        <dbReference type="ChEBI" id="CHEBI:15377"/>
        <dbReference type="ChEBI" id="CHEBI:15378"/>
        <dbReference type="ChEBI" id="CHEBI:17790"/>
        <dbReference type="ChEBI" id="CHEBI:140522"/>
        <dbReference type="ChEBI" id="CHEBI:140523"/>
        <dbReference type="EC" id="3.1.1.11"/>
    </reaction>
</comment>
<dbReference type="InterPro" id="IPR033131">
    <property type="entry name" value="Pectinesterase_Asp_AS"/>
</dbReference>
<evidence type="ECO:0000256" key="7">
    <source>
        <dbReference type="ARBA" id="ARBA00023085"/>
    </source>
</evidence>
<dbReference type="Proteomes" id="UP000053555">
    <property type="component" value="Unassembled WGS sequence"/>
</dbReference>
<dbReference type="InterPro" id="IPR000070">
    <property type="entry name" value="Pectinesterase_cat"/>
</dbReference>
<dbReference type="SMART" id="SM00856">
    <property type="entry name" value="PMEI"/>
    <property type="match status" value="1"/>
</dbReference>
<dbReference type="InterPro" id="IPR012334">
    <property type="entry name" value="Pectin_lyas_fold"/>
</dbReference>
<dbReference type="GO" id="GO:0042545">
    <property type="term" value="P:cell wall modification"/>
    <property type="evidence" value="ECO:0007669"/>
    <property type="project" value="UniProtKB-UniRule"/>
</dbReference>
<evidence type="ECO:0000256" key="2">
    <source>
        <dbReference type="ARBA" id="ARBA00005184"/>
    </source>
</evidence>
<keyword evidence="5" id="KW-0134">Cell wall</keyword>
<dbReference type="Pfam" id="PF01095">
    <property type="entry name" value="Pectinesterase"/>
    <property type="match status" value="1"/>
</dbReference>
<evidence type="ECO:0000313" key="11">
    <source>
        <dbReference type="EMBL" id="KHN42842.1"/>
    </source>
</evidence>
<keyword evidence="7 9" id="KW-0063">Aspartyl esterase</keyword>
<dbReference type="FunFam" id="2.160.20.10:FF:000001">
    <property type="entry name" value="Pectinesterase"/>
    <property type="match status" value="1"/>
</dbReference>
<dbReference type="UniPathway" id="UPA00545">
    <property type="reaction ID" value="UER00823"/>
</dbReference>
<comment type="similarity">
    <text evidence="4">In the C-terminal section; belongs to the pectinesterase family.</text>
</comment>
<accession>A0A0B2SEU6</accession>
<dbReference type="PROSITE" id="PS00503">
    <property type="entry name" value="PECTINESTERASE_2"/>
    <property type="match status" value="1"/>
</dbReference>
<feature type="domain" description="Pectinesterase inhibitor" evidence="10">
    <location>
        <begin position="5"/>
        <end position="160"/>
    </location>
</feature>
<keyword evidence="5" id="KW-0964">Secreted</keyword>
<dbReference type="GO" id="GO:0030599">
    <property type="term" value="F:pectinesterase activity"/>
    <property type="evidence" value="ECO:0007669"/>
    <property type="project" value="UniProtKB-UniRule"/>
</dbReference>
<evidence type="ECO:0000259" key="10">
    <source>
        <dbReference type="SMART" id="SM00856"/>
    </source>
</evidence>
<comment type="pathway">
    <text evidence="2 9">Glycan metabolism; pectin degradation; 2-dehydro-3-deoxy-D-gluconate from pectin: step 1/5.</text>
</comment>
<dbReference type="Gene3D" id="2.160.20.10">
    <property type="entry name" value="Single-stranded right-handed beta-helix, Pectin lyase-like"/>
    <property type="match status" value="1"/>
</dbReference>
<evidence type="ECO:0000256" key="9">
    <source>
        <dbReference type="RuleBase" id="RU000589"/>
    </source>
</evidence>
<dbReference type="Gene3D" id="1.20.140.40">
    <property type="entry name" value="Invertase/pectin methylesterase inhibitor family protein"/>
    <property type="match status" value="1"/>
</dbReference>
<dbReference type="InterPro" id="IPR035513">
    <property type="entry name" value="Invertase/methylesterase_inhib"/>
</dbReference>
<protein>
    <recommendedName>
        <fullName evidence="9">Pectinesterase</fullName>
        <ecNumber evidence="9">3.1.1.11</ecNumber>
    </recommendedName>
</protein>
<reference evidence="11" key="1">
    <citation type="submission" date="2014-07" db="EMBL/GenBank/DDBJ databases">
        <title>Identification of a novel salt tolerance gene in wild soybean by whole-genome sequencing.</title>
        <authorList>
            <person name="Lam H.-M."/>
            <person name="Qi X."/>
            <person name="Li M.-W."/>
            <person name="Liu X."/>
            <person name="Xie M."/>
            <person name="Ni M."/>
            <person name="Xu X."/>
        </authorList>
    </citation>
    <scope>NUCLEOTIDE SEQUENCE [LARGE SCALE GENOMIC DNA]</scope>
    <source>
        <tissue evidence="11">Root</tissue>
    </source>
</reference>
<evidence type="ECO:0000256" key="1">
    <source>
        <dbReference type="ARBA" id="ARBA00004191"/>
    </source>
</evidence>
<dbReference type="PANTHER" id="PTHR31707">
    <property type="entry name" value="PECTINESTERASE"/>
    <property type="match status" value="1"/>
</dbReference>
<dbReference type="SUPFAM" id="SSF51126">
    <property type="entry name" value="Pectin lyase-like"/>
    <property type="match status" value="1"/>
</dbReference>